<protein>
    <submittedName>
        <fullName evidence="3">Redoxin domain-containing protein</fullName>
    </submittedName>
</protein>
<dbReference type="PROSITE" id="PS51352">
    <property type="entry name" value="THIOREDOXIN_2"/>
    <property type="match status" value="1"/>
</dbReference>
<keyword evidence="4" id="KW-1185">Reference proteome</keyword>
<accession>A0ABW1TS12</accession>
<reference evidence="4" key="1">
    <citation type="journal article" date="2019" name="Int. J. Syst. Evol. Microbiol.">
        <title>The Global Catalogue of Microorganisms (GCM) 10K type strain sequencing project: providing services to taxonomists for standard genome sequencing and annotation.</title>
        <authorList>
            <consortium name="The Broad Institute Genomics Platform"/>
            <consortium name="The Broad Institute Genome Sequencing Center for Infectious Disease"/>
            <person name="Wu L."/>
            <person name="Ma J."/>
        </authorList>
    </citation>
    <scope>NUCLEOTIDE SEQUENCE [LARGE SCALE GENOMIC DNA]</scope>
    <source>
        <strain evidence="4">CCUG 39402</strain>
    </source>
</reference>
<comment type="caution">
    <text evidence="3">The sequence shown here is derived from an EMBL/GenBank/DDBJ whole genome shotgun (WGS) entry which is preliminary data.</text>
</comment>
<dbReference type="InterPro" id="IPR000866">
    <property type="entry name" value="AhpC/TSA"/>
</dbReference>
<dbReference type="PANTHER" id="PTHR43640:SF1">
    <property type="entry name" value="THIOREDOXIN-DEPENDENT PEROXIREDOXIN"/>
    <property type="match status" value="1"/>
</dbReference>
<gene>
    <name evidence="3" type="ORF">ACFQND_03945</name>
</gene>
<dbReference type="PANTHER" id="PTHR43640">
    <property type="entry name" value="OS07G0260300 PROTEIN"/>
    <property type="match status" value="1"/>
</dbReference>
<dbReference type="RefSeq" id="WP_371437591.1">
    <property type="nucleotide sequence ID" value="NZ_JBHSRS010000012.1"/>
</dbReference>
<keyword evidence="1" id="KW-0732">Signal</keyword>
<dbReference type="SUPFAM" id="SSF52833">
    <property type="entry name" value="Thioredoxin-like"/>
    <property type="match status" value="1"/>
</dbReference>
<sequence>MFRRTLVTSLLVLPLGFAHAAAVVGQPAPDFAVKDADGREVKLSQFRGKHVVLEWMNPGCPFVRKHYDSGNMPATQKETMGKGIVWLSVYSNDDEGWLYTKPGKLREWLVARKAAPSALLIDGNGALGKAYGARTTPHMYLVSPTGTLLYAGGIDSIASADKDDIAKATNYVRQAVNEALGGKPISVATSRPYGCMIKYKS</sequence>
<dbReference type="EMBL" id="JBHSRS010000012">
    <property type="protein sequence ID" value="MFC6280381.1"/>
    <property type="molecule type" value="Genomic_DNA"/>
</dbReference>
<evidence type="ECO:0000256" key="1">
    <source>
        <dbReference type="SAM" id="SignalP"/>
    </source>
</evidence>
<dbReference type="Gene3D" id="3.40.30.10">
    <property type="entry name" value="Glutaredoxin"/>
    <property type="match status" value="1"/>
</dbReference>
<evidence type="ECO:0000313" key="3">
    <source>
        <dbReference type="EMBL" id="MFC6280381.1"/>
    </source>
</evidence>
<dbReference type="InterPro" id="IPR036249">
    <property type="entry name" value="Thioredoxin-like_sf"/>
</dbReference>
<name>A0ABW1TS12_9BURK</name>
<evidence type="ECO:0000259" key="2">
    <source>
        <dbReference type="PROSITE" id="PS51352"/>
    </source>
</evidence>
<dbReference type="InterPro" id="IPR013766">
    <property type="entry name" value="Thioredoxin_domain"/>
</dbReference>
<dbReference type="Pfam" id="PF00578">
    <property type="entry name" value="AhpC-TSA"/>
    <property type="match status" value="1"/>
</dbReference>
<organism evidence="3 4">
    <name type="scientific">Polaromonas aquatica</name>
    <dbReference type="NCBI Taxonomy" id="332657"/>
    <lineage>
        <taxon>Bacteria</taxon>
        <taxon>Pseudomonadati</taxon>
        <taxon>Pseudomonadota</taxon>
        <taxon>Betaproteobacteria</taxon>
        <taxon>Burkholderiales</taxon>
        <taxon>Comamonadaceae</taxon>
        <taxon>Polaromonas</taxon>
    </lineage>
</organism>
<dbReference type="Proteomes" id="UP001596270">
    <property type="component" value="Unassembled WGS sequence"/>
</dbReference>
<proteinExistence type="predicted"/>
<evidence type="ECO:0000313" key="4">
    <source>
        <dbReference type="Proteomes" id="UP001596270"/>
    </source>
</evidence>
<dbReference type="InterPro" id="IPR047262">
    <property type="entry name" value="PRX-like1"/>
</dbReference>
<feature type="signal peptide" evidence="1">
    <location>
        <begin position="1"/>
        <end position="20"/>
    </location>
</feature>
<feature type="chain" id="PRO_5046046514" evidence="1">
    <location>
        <begin position="21"/>
        <end position="201"/>
    </location>
</feature>
<feature type="domain" description="Thioredoxin" evidence="2">
    <location>
        <begin position="22"/>
        <end position="174"/>
    </location>
</feature>